<proteinExistence type="predicted"/>
<name>A0A7G2C6E5_9TRYP</name>
<dbReference type="GO" id="GO:1905786">
    <property type="term" value="P:positive regulation of anaphase-promoting complex-dependent catabolic process"/>
    <property type="evidence" value="ECO:0007669"/>
    <property type="project" value="TreeGrafter"/>
</dbReference>
<dbReference type="SMART" id="SM00320">
    <property type="entry name" value="WD40"/>
    <property type="match status" value="1"/>
</dbReference>
<feature type="compositionally biased region" description="Basic and acidic residues" evidence="4">
    <location>
        <begin position="427"/>
        <end position="438"/>
    </location>
</feature>
<dbReference type="GO" id="GO:0010997">
    <property type="term" value="F:anaphase-promoting complex binding"/>
    <property type="evidence" value="ECO:0007669"/>
    <property type="project" value="InterPro"/>
</dbReference>
<dbReference type="InterPro" id="IPR033010">
    <property type="entry name" value="Cdc20/Fizzy"/>
</dbReference>
<evidence type="ECO:0000313" key="6">
    <source>
        <dbReference type="Proteomes" id="UP000515908"/>
    </source>
</evidence>
<accession>A0A7G2C6E5</accession>
<dbReference type="SUPFAM" id="SSF50978">
    <property type="entry name" value="WD40 repeat-like"/>
    <property type="match status" value="1"/>
</dbReference>
<evidence type="ECO:0000256" key="1">
    <source>
        <dbReference type="ARBA" id="ARBA00022574"/>
    </source>
</evidence>
<feature type="region of interest" description="Disordered" evidence="4">
    <location>
        <begin position="413"/>
        <end position="446"/>
    </location>
</feature>
<protein>
    <submittedName>
        <fullName evidence="5">WD domain, G-beta repeat, putative</fullName>
    </submittedName>
</protein>
<dbReference type="GO" id="GO:0005680">
    <property type="term" value="C:anaphase-promoting complex"/>
    <property type="evidence" value="ECO:0007669"/>
    <property type="project" value="TreeGrafter"/>
</dbReference>
<dbReference type="PANTHER" id="PTHR19918">
    <property type="entry name" value="CELL DIVISION CYCLE 20 CDC20 FIZZY -RELATED"/>
    <property type="match status" value="1"/>
</dbReference>
<dbReference type="Proteomes" id="UP000515908">
    <property type="component" value="Chromosome 03"/>
</dbReference>
<dbReference type="GO" id="GO:0031145">
    <property type="term" value="P:anaphase-promoting complex-dependent catabolic process"/>
    <property type="evidence" value="ECO:0007669"/>
    <property type="project" value="TreeGrafter"/>
</dbReference>
<evidence type="ECO:0000313" key="5">
    <source>
        <dbReference type="EMBL" id="CAD2214333.1"/>
    </source>
</evidence>
<dbReference type="AlphaFoldDB" id="A0A7G2C6E5"/>
<keyword evidence="1 3" id="KW-0853">WD repeat</keyword>
<dbReference type="InterPro" id="IPR001680">
    <property type="entry name" value="WD40_rpt"/>
</dbReference>
<reference evidence="5 6" key="1">
    <citation type="submission" date="2020-08" db="EMBL/GenBank/DDBJ databases">
        <authorList>
            <person name="Newling K."/>
            <person name="Davey J."/>
            <person name="Forrester S."/>
        </authorList>
    </citation>
    <scope>NUCLEOTIDE SEQUENCE [LARGE SCALE GENOMIC DNA]</scope>
    <source>
        <strain evidence="6">Crithidia deanei Carvalho (ATCC PRA-265)</strain>
    </source>
</reference>
<sequence length="604" mass="65218">MHSGEGAVGDADRMMINFNSPHRFLRSDGEPTGNLLDTPLRTNFVRSASDTGLPGGNIPIAEGAVSRRGKVRLSSGNKAPRGETPLWQPTRMTTSYRVLSAAGLQDDFYTSNLSWGKEKVAVALKDYLLLFHPSQPRQNSLMVTLSSPTNVAAHFPTSVAISRHSDTVCFLGHSDGAAELYACHQGGTLKLAQEFTVPTSPMDDIYSQLGVPNGSTPPRMDLRWQQYDGVRTPVPGPPAGDSSSHPLHHVRQTLQELSPTVNSIICATTSASHAWTAALATSFNGVVMLDSRQKRYSNHFGHYVDASGRGSGLAPNEPLPSMDREENAYTQEVLQQLRQATTSLMRQDRLCSISWNANGSLLATGSSSGTVRIWSVSSTREPLHEFKPFPHHRNQNSVIKALSFHPTKPYELGVGDSSSAVAGTPGRRGEERGSHNEGDPTNSLLNPFQDSLNNRGGASAAIDRQSRGGVLLLDISGAAVKCVASGWTAAPTVQLLYSPDGEHLVTAHGHRTTLQSHEAPTNRTGANPNTSVLLRNANHSLLHTDPTGMTNPTLEVTLKQWPSNSLMVWRRGGAHGEPVSPFFLHLLLWRGGAGGEAELPEQYR</sequence>
<dbReference type="EMBL" id="LR877147">
    <property type="protein sequence ID" value="CAD2214333.1"/>
    <property type="molecule type" value="Genomic_DNA"/>
</dbReference>
<evidence type="ECO:0000256" key="2">
    <source>
        <dbReference type="ARBA" id="ARBA00022737"/>
    </source>
</evidence>
<dbReference type="Gene3D" id="2.130.10.10">
    <property type="entry name" value="YVTN repeat-like/Quinoprotein amine dehydrogenase"/>
    <property type="match status" value="2"/>
</dbReference>
<keyword evidence="2" id="KW-0677">Repeat</keyword>
<dbReference type="InterPro" id="IPR036322">
    <property type="entry name" value="WD40_repeat_dom_sf"/>
</dbReference>
<dbReference type="InterPro" id="IPR015943">
    <property type="entry name" value="WD40/YVTN_repeat-like_dom_sf"/>
</dbReference>
<dbReference type="VEuPathDB" id="TriTrypDB:ADEAN_000177800"/>
<dbReference type="PROSITE" id="PS50082">
    <property type="entry name" value="WD_REPEATS_2"/>
    <property type="match status" value="1"/>
</dbReference>
<dbReference type="PROSITE" id="PS50294">
    <property type="entry name" value="WD_REPEATS_REGION"/>
    <property type="match status" value="1"/>
</dbReference>
<evidence type="ECO:0000256" key="3">
    <source>
        <dbReference type="PROSITE-ProRule" id="PRU00221"/>
    </source>
</evidence>
<dbReference type="GO" id="GO:1990757">
    <property type="term" value="F:ubiquitin ligase activator activity"/>
    <property type="evidence" value="ECO:0007669"/>
    <property type="project" value="TreeGrafter"/>
</dbReference>
<dbReference type="Pfam" id="PF00400">
    <property type="entry name" value="WD40"/>
    <property type="match status" value="1"/>
</dbReference>
<evidence type="ECO:0000256" key="4">
    <source>
        <dbReference type="SAM" id="MobiDB-lite"/>
    </source>
</evidence>
<keyword evidence="6" id="KW-1185">Reference proteome</keyword>
<gene>
    <name evidence="5" type="ORF">ADEAN_000177800</name>
</gene>
<organism evidence="5 6">
    <name type="scientific">Angomonas deanei</name>
    <dbReference type="NCBI Taxonomy" id="59799"/>
    <lineage>
        <taxon>Eukaryota</taxon>
        <taxon>Discoba</taxon>
        <taxon>Euglenozoa</taxon>
        <taxon>Kinetoplastea</taxon>
        <taxon>Metakinetoplastina</taxon>
        <taxon>Trypanosomatida</taxon>
        <taxon>Trypanosomatidae</taxon>
        <taxon>Strigomonadinae</taxon>
        <taxon>Angomonas</taxon>
    </lineage>
</organism>
<dbReference type="PANTHER" id="PTHR19918:SF64">
    <property type="entry name" value="GUANINE NUCLEOTIDE-BINDING PROTEIN SUBUNIT BETA-LIKE PROTEIN"/>
    <property type="match status" value="1"/>
</dbReference>
<feature type="repeat" description="WD" evidence="3">
    <location>
        <begin position="352"/>
        <end position="384"/>
    </location>
</feature>
<dbReference type="OrthoDB" id="10263272at2759"/>